<accession>A0A9R1WBV9</accession>
<dbReference type="EMBL" id="NBSK02000002">
    <property type="protein sequence ID" value="KAJ0220874.1"/>
    <property type="molecule type" value="Genomic_DNA"/>
</dbReference>
<comment type="caution">
    <text evidence="2">The sequence shown here is derived from an EMBL/GenBank/DDBJ whole genome shotgun (WGS) entry which is preliminary data.</text>
</comment>
<reference evidence="2 3" key="1">
    <citation type="journal article" date="2017" name="Nat. Commun.">
        <title>Genome assembly with in vitro proximity ligation data and whole-genome triplication in lettuce.</title>
        <authorList>
            <person name="Reyes-Chin-Wo S."/>
            <person name="Wang Z."/>
            <person name="Yang X."/>
            <person name="Kozik A."/>
            <person name="Arikit S."/>
            <person name="Song C."/>
            <person name="Xia L."/>
            <person name="Froenicke L."/>
            <person name="Lavelle D.O."/>
            <person name="Truco M.J."/>
            <person name="Xia R."/>
            <person name="Zhu S."/>
            <person name="Xu C."/>
            <person name="Xu H."/>
            <person name="Xu X."/>
            <person name="Cox K."/>
            <person name="Korf I."/>
            <person name="Meyers B.C."/>
            <person name="Michelmore R.W."/>
        </authorList>
    </citation>
    <scope>NUCLEOTIDE SEQUENCE [LARGE SCALE GENOMIC DNA]</scope>
    <source>
        <strain evidence="3">cv. Salinas</strain>
        <tissue evidence="2">Seedlings</tissue>
    </source>
</reference>
<proteinExistence type="predicted"/>
<name>A0A9R1WBV9_LACSA</name>
<organism evidence="2 3">
    <name type="scientific">Lactuca sativa</name>
    <name type="common">Garden lettuce</name>
    <dbReference type="NCBI Taxonomy" id="4236"/>
    <lineage>
        <taxon>Eukaryota</taxon>
        <taxon>Viridiplantae</taxon>
        <taxon>Streptophyta</taxon>
        <taxon>Embryophyta</taxon>
        <taxon>Tracheophyta</taxon>
        <taxon>Spermatophyta</taxon>
        <taxon>Magnoliopsida</taxon>
        <taxon>eudicotyledons</taxon>
        <taxon>Gunneridae</taxon>
        <taxon>Pentapetalae</taxon>
        <taxon>asterids</taxon>
        <taxon>campanulids</taxon>
        <taxon>Asterales</taxon>
        <taxon>Asteraceae</taxon>
        <taxon>Cichorioideae</taxon>
        <taxon>Cichorieae</taxon>
        <taxon>Lactucinae</taxon>
        <taxon>Lactuca</taxon>
    </lineage>
</organism>
<evidence type="ECO:0000256" key="1">
    <source>
        <dbReference type="SAM" id="MobiDB-lite"/>
    </source>
</evidence>
<dbReference type="AlphaFoldDB" id="A0A9R1WBV9"/>
<sequence length="160" mass="17949">MDQSDQMTRQVDQGVRMIIVEKDPSSHVEYKFQNVEYPRIEDGGGYNVQGERENDGDNLFGFATGGDSKNSDDNGYGSGEDSDGVSLNLDDSNLYYNVDVDMSEFQLHVDDDENGILQDHTIKREGQNVDEELEVSDTIGYEFGGFYKDEKKGLSMSNKC</sequence>
<evidence type="ECO:0000313" key="2">
    <source>
        <dbReference type="EMBL" id="KAJ0220874.1"/>
    </source>
</evidence>
<evidence type="ECO:0000313" key="3">
    <source>
        <dbReference type="Proteomes" id="UP000235145"/>
    </source>
</evidence>
<protein>
    <submittedName>
        <fullName evidence="2">Uncharacterized protein</fullName>
    </submittedName>
</protein>
<keyword evidence="3" id="KW-1185">Reference proteome</keyword>
<dbReference type="Proteomes" id="UP000235145">
    <property type="component" value="Unassembled WGS sequence"/>
</dbReference>
<feature type="region of interest" description="Disordered" evidence="1">
    <location>
        <begin position="39"/>
        <end position="87"/>
    </location>
</feature>
<gene>
    <name evidence="2" type="ORF">LSAT_V11C200059450</name>
</gene>